<dbReference type="EMBL" id="JAJNAY010000003">
    <property type="protein sequence ID" value="MCD1119169.1"/>
    <property type="molecule type" value="Genomic_DNA"/>
</dbReference>
<evidence type="ECO:0008006" key="4">
    <source>
        <dbReference type="Google" id="ProtNLM"/>
    </source>
</evidence>
<gene>
    <name evidence="2" type="ORF">LO744_20205</name>
</gene>
<evidence type="ECO:0000313" key="2">
    <source>
        <dbReference type="EMBL" id="MCD1119169.1"/>
    </source>
</evidence>
<dbReference type="AlphaFoldDB" id="A0A9Q3V5H6"/>
<sequence>MKKILCAMALTASLFAYSQLAVTDATANYTMSQQLVSSAKQLKELQGTYKVMKSGYEKYQKLNGYVQQMGHLQNIIAKQNEAIKNAKKIVEIAKRKEFDVSGVTRSLQQISGSVKTVQALLKEGVFKMDDSQRINLLEKETEKVSSANTAIKIKLVKMSY</sequence>
<feature type="chain" id="PRO_5040254926" description="Conjugal transfer protein" evidence="1">
    <location>
        <begin position="19"/>
        <end position="160"/>
    </location>
</feature>
<keyword evidence="3" id="KW-1185">Reference proteome</keyword>
<protein>
    <recommendedName>
        <fullName evidence="4">Conjugal transfer protein</fullName>
    </recommendedName>
</protein>
<dbReference type="RefSeq" id="WP_230672644.1">
    <property type="nucleotide sequence ID" value="NZ_JAJNAY010000003.1"/>
</dbReference>
<accession>A0A9Q3V5H6</accession>
<feature type="signal peptide" evidence="1">
    <location>
        <begin position="1"/>
        <end position="18"/>
    </location>
</feature>
<reference evidence="2" key="1">
    <citation type="submission" date="2021-11" db="EMBL/GenBank/DDBJ databases">
        <title>Description of novel Chryseobacterium species.</title>
        <authorList>
            <person name="Saticioglu I.B."/>
            <person name="Ay H."/>
            <person name="Altun S."/>
            <person name="Duman M."/>
        </authorList>
    </citation>
    <scope>NUCLEOTIDE SEQUENCE</scope>
    <source>
        <strain evidence="2">C-17</strain>
    </source>
</reference>
<keyword evidence="1" id="KW-0732">Signal</keyword>
<evidence type="ECO:0000256" key="1">
    <source>
        <dbReference type="SAM" id="SignalP"/>
    </source>
</evidence>
<name>A0A9Q3V5H6_9FLAO</name>
<dbReference type="Proteomes" id="UP001108025">
    <property type="component" value="Unassembled WGS sequence"/>
</dbReference>
<organism evidence="2 3">
    <name type="scientific">Chryseobacterium turcicum</name>
    <dbReference type="NCBI Taxonomy" id="2898076"/>
    <lineage>
        <taxon>Bacteria</taxon>
        <taxon>Pseudomonadati</taxon>
        <taxon>Bacteroidota</taxon>
        <taxon>Flavobacteriia</taxon>
        <taxon>Flavobacteriales</taxon>
        <taxon>Weeksellaceae</taxon>
        <taxon>Chryseobacterium group</taxon>
        <taxon>Chryseobacterium</taxon>
    </lineage>
</organism>
<proteinExistence type="predicted"/>
<comment type="caution">
    <text evidence="2">The sequence shown here is derived from an EMBL/GenBank/DDBJ whole genome shotgun (WGS) entry which is preliminary data.</text>
</comment>
<evidence type="ECO:0000313" key="3">
    <source>
        <dbReference type="Proteomes" id="UP001108025"/>
    </source>
</evidence>